<protein>
    <submittedName>
        <fullName evidence="2">Uncharacterized protein</fullName>
    </submittedName>
</protein>
<sequence>MSKITCITVISCICIIFYDSTSAAVPTPDPQIVKDFESLLHKYNMTFHGDEYQYRLRAFEHKYREEHKDINSVGDAMEWGVEKLTGMTPNEIKEKYLGGLVINSTGVYTSTHRPSSASLTEYSYSAILLPLALCSIIVNTL</sequence>
<proteinExistence type="predicted"/>
<dbReference type="Proteomes" id="UP000887579">
    <property type="component" value="Unplaced"/>
</dbReference>
<accession>A0AC34FY02</accession>
<dbReference type="WBParaSite" id="ES5_v2.g22346.t1">
    <property type="protein sequence ID" value="ES5_v2.g22346.t1"/>
    <property type="gene ID" value="ES5_v2.g22346"/>
</dbReference>
<name>A0AC34FY02_9BILA</name>
<evidence type="ECO:0000313" key="2">
    <source>
        <dbReference type="WBParaSite" id="ES5_v2.g22346.t1"/>
    </source>
</evidence>
<organism evidence="1 2">
    <name type="scientific">Panagrolaimus sp. ES5</name>
    <dbReference type="NCBI Taxonomy" id="591445"/>
    <lineage>
        <taxon>Eukaryota</taxon>
        <taxon>Metazoa</taxon>
        <taxon>Ecdysozoa</taxon>
        <taxon>Nematoda</taxon>
        <taxon>Chromadorea</taxon>
        <taxon>Rhabditida</taxon>
        <taxon>Tylenchina</taxon>
        <taxon>Panagrolaimomorpha</taxon>
        <taxon>Panagrolaimoidea</taxon>
        <taxon>Panagrolaimidae</taxon>
        <taxon>Panagrolaimus</taxon>
    </lineage>
</organism>
<reference evidence="2" key="1">
    <citation type="submission" date="2022-11" db="UniProtKB">
        <authorList>
            <consortium name="WormBaseParasite"/>
        </authorList>
    </citation>
    <scope>IDENTIFICATION</scope>
</reference>
<evidence type="ECO:0000313" key="1">
    <source>
        <dbReference type="Proteomes" id="UP000887579"/>
    </source>
</evidence>